<comment type="caution">
    <text evidence="5">The sequence shown here is derived from an EMBL/GenBank/DDBJ whole genome shotgun (WGS) entry which is preliminary data.</text>
</comment>
<sequence length="363" mass="37894">MPFFQSRISILPVAGLALLISFAGQAAAQQAGQGIFAGARACRADMRKLCADVAPGGGRIIQCLRDNESALSPGCQQAVVGMQTSPAGNDGQAGGKRAEDKGPPALPQGMTVMRDLAYGKAPQQRLDVYRPAKAQNAPVIVMLHGGAWAFGTKEARGVVENKVAHYLPRGYIFVSVETRLVPDADPLAQADDLAAALANVQKNAASWGGDASKLVLIGHSAGAHLVALLSADPSIAAKAGAKPWMATIALDSAAYDISEIMKARHAKFYDKAFGADPAYWAKASPSVQIAKTPEKSPAGRILLVCSSLRSNSCPQAETFAKEAGGRAKILPVALRHMPINATLGADNQYTKDVDAFLATLGLK</sequence>
<dbReference type="InterPro" id="IPR049492">
    <property type="entry name" value="BD-FAE-like_dom"/>
</dbReference>
<dbReference type="PANTHER" id="PTHR48081">
    <property type="entry name" value="AB HYDROLASE SUPERFAMILY PROTEIN C4A8.06C"/>
    <property type="match status" value="1"/>
</dbReference>
<reference evidence="5 6" key="1">
    <citation type="submission" date="2019-06" db="EMBL/GenBank/DDBJ databases">
        <title>Sorghum-associated microbial communities from plants grown in Nebraska, USA.</title>
        <authorList>
            <person name="Schachtman D."/>
        </authorList>
    </citation>
    <scope>NUCLEOTIDE SEQUENCE [LARGE SCALE GENOMIC DNA]</scope>
    <source>
        <strain evidence="5 6">1225</strain>
    </source>
</reference>
<feature type="region of interest" description="Disordered" evidence="2">
    <location>
        <begin position="83"/>
        <end position="105"/>
    </location>
</feature>
<organism evidence="5 6">
    <name type="scientific">Neorhizobium alkalisoli</name>
    <dbReference type="NCBI Taxonomy" id="528178"/>
    <lineage>
        <taxon>Bacteria</taxon>
        <taxon>Pseudomonadati</taxon>
        <taxon>Pseudomonadota</taxon>
        <taxon>Alphaproteobacteria</taxon>
        <taxon>Hyphomicrobiales</taxon>
        <taxon>Rhizobiaceae</taxon>
        <taxon>Rhizobium/Agrobacterium group</taxon>
        <taxon>Neorhizobium</taxon>
    </lineage>
</organism>
<keyword evidence="1" id="KW-0378">Hydrolase</keyword>
<dbReference type="Pfam" id="PF20434">
    <property type="entry name" value="BD-FAE"/>
    <property type="match status" value="1"/>
</dbReference>
<keyword evidence="3" id="KW-0732">Signal</keyword>
<feature type="signal peptide" evidence="3">
    <location>
        <begin position="1"/>
        <end position="26"/>
    </location>
</feature>
<proteinExistence type="predicted"/>
<dbReference type="InterPro" id="IPR001893">
    <property type="entry name" value="Cys-rich_GLG1_repeat"/>
</dbReference>
<dbReference type="Proteomes" id="UP000320653">
    <property type="component" value="Unassembled WGS sequence"/>
</dbReference>
<feature type="domain" description="BD-FAE-like" evidence="4">
    <location>
        <begin position="126"/>
        <end position="230"/>
    </location>
</feature>
<evidence type="ECO:0000256" key="2">
    <source>
        <dbReference type="SAM" id="MobiDB-lite"/>
    </source>
</evidence>
<dbReference type="GO" id="GO:0016020">
    <property type="term" value="C:membrane"/>
    <property type="evidence" value="ECO:0007669"/>
    <property type="project" value="InterPro"/>
</dbReference>
<evidence type="ECO:0000313" key="5">
    <source>
        <dbReference type="EMBL" id="TWF54338.1"/>
    </source>
</evidence>
<accession>A0A561QVD7</accession>
<dbReference type="Gene3D" id="3.40.50.1820">
    <property type="entry name" value="alpha/beta hydrolase"/>
    <property type="match status" value="1"/>
</dbReference>
<dbReference type="PANTHER" id="PTHR48081:SF33">
    <property type="entry name" value="KYNURENINE FORMAMIDASE"/>
    <property type="match status" value="1"/>
</dbReference>
<feature type="chain" id="PRO_5021880798" evidence="3">
    <location>
        <begin position="27"/>
        <end position="363"/>
    </location>
</feature>
<evidence type="ECO:0000256" key="3">
    <source>
        <dbReference type="SAM" id="SignalP"/>
    </source>
</evidence>
<dbReference type="SUPFAM" id="SSF53474">
    <property type="entry name" value="alpha/beta-Hydrolases"/>
    <property type="match status" value="1"/>
</dbReference>
<dbReference type="AlphaFoldDB" id="A0A561QVD7"/>
<evidence type="ECO:0000259" key="4">
    <source>
        <dbReference type="Pfam" id="PF20434"/>
    </source>
</evidence>
<dbReference type="GO" id="GO:0016787">
    <property type="term" value="F:hydrolase activity"/>
    <property type="evidence" value="ECO:0007669"/>
    <property type="project" value="UniProtKB-KW"/>
</dbReference>
<dbReference type="InterPro" id="IPR029058">
    <property type="entry name" value="AB_hydrolase_fold"/>
</dbReference>
<dbReference type="EMBL" id="VIWP01000003">
    <property type="protein sequence ID" value="TWF54338.1"/>
    <property type="molecule type" value="Genomic_DNA"/>
</dbReference>
<dbReference type="InterPro" id="IPR050300">
    <property type="entry name" value="GDXG_lipolytic_enzyme"/>
</dbReference>
<protein>
    <submittedName>
        <fullName evidence="5">Cysteine rich repeat protein</fullName>
    </submittedName>
</protein>
<dbReference type="Pfam" id="PF00839">
    <property type="entry name" value="Cys_rich_FGFR"/>
    <property type="match status" value="1"/>
</dbReference>
<evidence type="ECO:0000313" key="6">
    <source>
        <dbReference type="Proteomes" id="UP000320653"/>
    </source>
</evidence>
<name>A0A561QVD7_9HYPH</name>
<dbReference type="RefSeq" id="WP_186458231.1">
    <property type="nucleotide sequence ID" value="NZ_VIWP01000003.1"/>
</dbReference>
<evidence type="ECO:0000256" key="1">
    <source>
        <dbReference type="ARBA" id="ARBA00022801"/>
    </source>
</evidence>
<gene>
    <name evidence="5" type="ORF">FHW37_103203</name>
</gene>
<keyword evidence="6" id="KW-1185">Reference proteome</keyword>